<name>A0A3N4IK23_ASCIM</name>
<evidence type="ECO:0000313" key="2">
    <source>
        <dbReference type="Proteomes" id="UP000275078"/>
    </source>
</evidence>
<evidence type="ECO:0000313" key="1">
    <source>
        <dbReference type="EMBL" id="RPA85787.1"/>
    </source>
</evidence>
<dbReference type="EMBL" id="ML119652">
    <property type="protein sequence ID" value="RPA85787.1"/>
    <property type="molecule type" value="Genomic_DNA"/>
</dbReference>
<reference evidence="1 2" key="1">
    <citation type="journal article" date="2018" name="Nat. Ecol. Evol.">
        <title>Pezizomycetes genomes reveal the molecular basis of ectomycorrhizal truffle lifestyle.</title>
        <authorList>
            <person name="Murat C."/>
            <person name="Payen T."/>
            <person name="Noel B."/>
            <person name="Kuo A."/>
            <person name="Morin E."/>
            <person name="Chen J."/>
            <person name="Kohler A."/>
            <person name="Krizsan K."/>
            <person name="Balestrini R."/>
            <person name="Da Silva C."/>
            <person name="Montanini B."/>
            <person name="Hainaut M."/>
            <person name="Levati E."/>
            <person name="Barry K.W."/>
            <person name="Belfiori B."/>
            <person name="Cichocki N."/>
            <person name="Clum A."/>
            <person name="Dockter R.B."/>
            <person name="Fauchery L."/>
            <person name="Guy J."/>
            <person name="Iotti M."/>
            <person name="Le Tacon F."/>
            <person name="Lindquist E.A."/>
            <person name="Lipzen A."/>
            <person name="Malagnac F."/>
            <person name="Mello A."/>
            <person name="Molinier V."/>
            <person name="Miyauchi S."/>
            <person name="Poulain J."/>
            <person name="Riccioni C."/>
            <person name="Rubini A."/>
            <person name="Sitrit Y."/>
            <person name="Splivallo R."/>
            <person name="Traeger S."/>
            <person name="Wang M."/>
            <person name="Zifcakova L."/>
            <person name="Wipf D."/>
            <person name="Zambonelli A."/>
            <person name="Paolocci F."/>
            <person name="Nowrousian M."/>
            <person name="Ottonello S."/>
            <person name="Baldrian P."/>
            <person name="Spatafora J.W."/>
            <person name="Henrissat B."/>
            <person name="Nagy L.G."/>
            <person name="Aury J.M."/>
            <person name="Wincker P."/>
            <person name="Grigoriev I.V."/>
            <person name="Bonfante P."/>
            <person name="Martin F.M."/>
        </authorList>
    </citation>
    <scope>NUCLEOTIDE SEQUENCE [LARGE SCALE GENOMIC DNA]</scope>
    <source>
        <strain evidence="1 2">RN42</strain>
    </source>
</reference>
<sequence>MDTYTYSHSFTVDSLSQYISSTTNEPERLQEFLAGSAPHMITWISAGENPSNSAIFLDASTKHASTPELIAGHRFIPGVIPGTQWPIDRGYVRKPVPLPELSFPMLSREVNSARGILLRAPDHAYNKYWDELEMDEVIEGLWNVQPGHMVFSHPILMKISAFWRDKTSQAESLYVPPERVNIPQRSLIGPARSSMRNNGGLFTYEDYVKTAEFQRQGDERKREPSWV</sequence>
<proteinExistence type="predicted"/>
<organism evidence="1 2">
    <name type="scientific">Ascobolus immersus RN42</name>
    <dbReference type="NCBI Taxonomy" id="1160509"/>
    <lineage>
        <taxon>Eukaryota</taxon>
        <taxon>Fungi</taxon>
        <taxon>Dikarya</taxon>
        <taxon>Ascomycota</taxon>
        <taxon>Pezizomycotina</taxon>
        <taxon>Pezizomycetes</taxon>
        <taxon>Pezizales</taxon>
        <taxon>Ascobolaceae</taxon>
        <taxon>Ascobolus</taxon>
    </lineage>
</organism>
<dbReference type="AlphaFoldDB" id="A0A3N4IK23"/>
<keyword evidence="2" id="KW-1185">Reference proteome</keyword>
<gene>
    <name evidence="1" type="ORF">BJ508DRAFT_302615</name>
</gene>
<dbReference type="Proteomes" id="UP000275078">
    <property type="component" value="Unassembled WGS sequence"/>
</dbReference>
<accession>A0A3N4IK23</accession>
<protein>
    <submittedName>
        <fullName evidence="1">Uncharacterized protein</fullName>
    </submittedName>
</protein>